<protein>
    <submittedName>
        <fullName evidence="6">Transcriptional regulator, TetR family</fullName>
    </submittedName>
</protein>
<keyword evidence="3" id="KW-0804">Transcription</keyword>
<dbReference type="InterPro" id="IPR001647">
    <property type="entry name" value="HTH_TetR"/>
</dbReference>
<feature type="DNA-binding region" description="H-T-H motif" evidence="4">
    <location>
        <begin position="33"/>
        <end position="52"/>
    </location>
</feature>
<dbReference type="GO" id="GO:0003700">
    <property type="term" value="F:DNA-binding transcription factor activity"/>
    <property type="evidence" value="ECO:0007669"/>
    <property type="project" value="TreeGrafter"/>
</dbReference>
<evidence type="ECO:0000256" key="1">
    <source>
        <dbReference type="ARBA" id="ARBA00023015"/>
    </source>
</evidence>
<name>A0A1I6X230_9ACTN</name>
<keyword evidence="2 4" id="KW-0238">DNA-binding</keyword>
<proteinExistence type="predicted"/>
<dbReference type="InterPro" id="IPR047923">
    <property type="entry name" value="ArpA-like"/>
</dbReference>
<dbReference type="SUPFAM" id="SSF48498">
    <property type="entry name" value="Tetracyclin repressor-like, C-terminal domain"/>
    <property type="match status" value="1"/>
</dbReference>
<feature type="domain" description="HTH tetR-type" evidence="5">
    <location>
        <begin position="10"/>
        <end position="70"/>
    </location>
</feature>
<sequence>MAQLKQDRALYTRAKIIRAAAEVFDDLGFASASLSKIVNRAGVTIGAVYFHFTSKEELARAVMAEQVTDMTFPAGEEGLQLVIDITLDVARQLQHNTLLRAGIRLAVEQGAFGLEDDAAYSLWTELLRRQLAVARERGELLDRVDEREFAQLLVGAYTGTQLVSQITAGHDDLTERIATLWYYFLPGVAVPEVIPRLRLEPATSDTESF</sequence>
<evidence type="ECO:0000256" key="4">
    <source>
        <dbReference type="PROSITE-ProRule" id="PRU00335"/>
    </source>
</evidence>
<keyword evidence="1" id="KW-0805">Transcription regulation</keyword>
<dbReference type="InterPro" id="IPR054126">
    <property type="entry name" value="CprB_TetR_C"/>
</dbReference>
<organism evidence="6 7">
    <name type="scientific">Actinopolyspora righensis</name>
    <dbReference type="NCBI Taxonomy" id="995060"/>
    <lineage>
        <taxon>Bacteria</taxon>
        <taxon>Bacillati</taxon>
        <taxon>Actinomycetota</taxon>
        <taxon>Actinomycetes</taxon>
        <taxon>Actinopolysporales</taxon>
        <taxon>Actinopolysporaceae</taxon>
        <taxon>Actinopolyspora</taxon>
        <taxon>Actinopolyspora alba group</taxon>
    </lineage>
</organism>
<dbReference type="GO" id="GO:0000976">
    <property type="term" value="F:transcription cis-regulatory region binding"/>
    <property type="evidence" value="ECO:0007669"/>
    <property type="project" value="TreeGrafter"/>
</dbReference>
<dbReference type="EMBL" id="FPAT01000001">
    <property type="protein sequence ID" value="SFT32269.1"/>
    <property type="molecule type" value="Genomic_DNA"/>
</dbReference>
<gene>
    <name evidence="6" type="ORF">SAMN04487904_10111</name>
</gene>
<dbReference type="InterPro" id="IPR050109">
    <property type="entry name" value="HTH-type_TetR-like_transc_reg"/>
</dbReference>
<dbReference type="RefSeq" id="WP_092972518.1">
    <property type="nucleotide sequence ID" value="NZ_FPAT01000001.1"/>
</dbReference>
<dbReference type="PANTHER" id="PTHR30055:SF234">
    <property type="entry name" value="HTH-TYPE TRANSCRIPTIONAL REGULATOR BETI"/>
    <property type="match status" value="1"/>
</dbReference>
<dbReference type="Pfam" id="PF00440">
    <property type="entry name" value="TetR_N"/>
    <property type="match status" value="1"/>
</dbReference>
<dbReference type="Gene3D" id="1.10.357.10">
    <property type="entry name" value="Tetracycline Repressor, domain 2"/>
    <property type="match status" value="1"/>
</dbReference>
<evidence type="ECO:0000256" key="2">
    <source>
        <dbReference type="ARBA" id="ARBA00023125"/>
    </source>
</evidence>
<dbReference type="PANTHER" id="PTHR30055">
    <property type="entry name" value="HTH-TYPE TRANSCRIPTIONAL REGULATOR RUTR"/>
    <property type="match status" value="1"/>
</dbReference>
<dbReference type="Proteomes" id="UP000199165">
    <property type="component" value="Unassembled WGS sequence"/>
</dbReference>
<dbReference type="InterPro" id="IPR036271">
    <property type="entry name" value="Tet_transcr_reg_TetR-rel_C_sf"/>
</dbReference>
<dbReference type="PROSITE" id="PS01081">
    <property type="entry name" value="HTH_TETR_1"/>
    <property type="match status" value="1"/>
</dbReference>
<keyword evidence="7" id="KW-1185">Reference proteome</keyword>
<dbReference type="PROSITE" id="PS50977">
    <property type="entry name" value="HTH_TETR_2"/>
    <property type="match status" value="1"/>
</dbReference>
<dbReference type="Pfam" id="PF21935">
    <property type="entry name" value="TetR_C_45"/>
    <property type="match status" value="1"/>
</dbReference>
<dbReference type="InterPro" id="IPR009057">
    <property type="entry name" value="Homeodomain-like_sf"/>
</dbReference>
<dbReference type="AlphaFoldDB" id="A0A1I6X230"/>
<evidence type="ECO:0000256" key="3">
    <source>
        <dbReference type="ARBA" id="ARBA00023163"/>
    </source>
</evidence>
<evidence type="ECO:0000313" key="7">
    <source>
        <dbReference type="Proteomes" id="UP000199165"/>
    </source>
</evidence>
<dbReference type="SUPFAM" id="SSF46689">
    <property type="entry name" value="Homeodomain-like"/>
    <property type="match status" value="1"/>
</dbReference>
<evidence type="ECO:0000259" key="5">
    <source>
        <dbReference type="PROSITE" id="PS50977"/>
    </source>
</evidence>
<evidence type="ECO:0000313" key="6">
    <source>
        <dbReference type="EMBL" id="SFT32269.1"/>
    </source>
</evidence>
<dbReference type="NCBIfam" id="NF041196">
    <property type="entry name" value="ScbR_bind_reg"/>
    <property type="match status" value="1"/>
</dbReference>
<dbReference type="InterPro" id="IPR023772">
    <property type="entry name" value="DNA-bd_HTH_TetR-type_CS"/>
</dbReference>
<reference evidence="7" key="1">
    <citation type="submission" date="2016-10" db="EMBL/GenBank/DDBJ databases">
        <authorList>
            <person name="Varghese N."/>
            <person name="Submissions S."/>
        </authorList>
    </citation>
    <scope>NUCLEOTIDE SEQUENCE [LARGE SCALE GENOMIC DNA]</scope>
    <source>
        <strain evidence="7">DSM 45501</strain>
    </source>
</reference>
<dbReference type="PRINTS" id="PR00455">
    <property type="entry name" value="HTHTETR"/>
</dbReference>
<accession>A0A1I6X230</accession>